<name>A0A656HJ22_THINJ</name>
<evidence type="ECO:0000313" key="1">
    <source>
        <dbReference type="EMBL" id="EIJ35496.1"/>
    </source>
</evidence>
<dbReference type="Proteomes" id="UP000005317">
    <property type="component" value="Unassembled WGS sequence"/>
</dbReference>
<reference evidence="2" key="1">
    <citation type="journal article" date="2011" name="Stand. Genomic Sci.">
        <title>Genome sequence of the filamentous, gliding Thiothrix nivea neotype strain (JP2(T)).</title>
        <authorList>
            <person name="Lapidus A."/>
            <person name="Nolan M."/>
            <person name="Lucas S."/>
            <person name="Glavina Del Rio T."/>
            <person name="Tice H."/>
            <person name="Cheng J.F."/>
            <person name="Tapia R."/>
            <person name="Han C."/>
            <person name="Goodwin L."/>
            <person name="Pitluck S."/>
            <person name="Liolios K."/>
            <person name="Pagani I."/>
            <person name="Ivanova N."/>
            <person name="Huntemann M."/>
            <person name="Mavromatis K."/>
            <person name="Mikhailova N."/>
            <person name="Pati A."/>
            <person name="Chen A."/>
            <person name="Palaniappan K."/>
            <person name="Land M."/>
            <person name="Brambilla E.M."/>
            <person name="Rohde M."/>
            <person name="Abt B."/>
            <person name="Verbarg S."/>
            <person name="Goker M."/>
            <person name="Bristow J."/>
            <person name="Eisen J.A."/>
            <person name="Markowitz V."/>
            <person name="Hugenholtz P."/>
            <person name="Kyrpides N.C."/>
            <person name="Klenk H.P."/>
            <person name="Woyke T."/>
        </authorList>
    </citation>
    <scope>NUCLEOTIDE SEQUENCE [LARGE SCALE GENOMIC DNA]</scope>
    <source>
        <strain evidence="2">ATCC 35100 / DSM 5205 / JP2</strain>
    </source>
</reference>
<sequence length="220" mass="24551" precursor="true">MKHVLAGSLFALSLAVVGCDQTPQHPEDLPWQITVTPDGHPQVFKLEIGKSTLRGVIEHLRSFPEMAVFSHESGKRTLEAYFGTQRIGLFDAKIVAELQADDAMLDKFQNEAGKPEGMASGQWKYPLSETSLKAADALPVRKLVYMPSINYEPDIVTARFGEPTERLPAQKDGVEFWLYPQKGLAIVMNNDGGEILYYTDRQNYAALKQELLETKPKNAN</sequence>
<dbReference type="AlphaFoldDB" id="A0A656HJ22"/>
<dbReference type="RefSeq" id="WP_002709396.1">
    <property type="nucleotide sequence ID" value="NZ_JH651384.1"/>
</dbReference>
<dbReference type="PROSITE" id="PS51257">
    <property type="entry name" value="PROKAR_LIPOPROTEIN"/>
    <property type="match status" value="1"/>
</dbReference>
<proteinExistence type="predicted"/>
<accession>A0A656HJ22</accession>
<dbReference type="EMBL" id="JH651384">
    <property type="protein sequence ID" value="EIJ35496.1"/>
    <property type="molecule type" value="Genomic_DNA"/>
</dbReference>
<evidence type="ECO:0008006" key="3">
    <source>
        <dbReference type="Google" id="ProtNLM"/>
    </source>
</evidence>
<gene>
    <name evidence="1" type="ORF">Thini_2970</name>
</gene>
<dbReference type="OrthoDB" id="7057085at2"/>
<evidence type="ECO:0000313" key="2">
    <source>
        <dbReference type="Proteomes" id="UP000005317"/>
    </source>
</evidence>
<keyword evidence="2" id="KW-1185">Reference proteome</keyword>
<organism evidence="1 2">
    <name type="scientific">Thiothrix nivea (strain ATCC 35100 / DSM 5205 / JP2)</name>
    <dbReference type="NCBI Taxonomy" id="870187"/>
    <lineage>
        <taxon>Bacteria</taxon>
        <taxon>Pseudomonadati</taxon>
        <taxon>Pseudomonadota</taxon>
        <taxon>Gammaproteobacteria</taxon>
        <taxon>Thiotrichales</taxon>
        <taxon>Thiotrichaceae</taxon>
        <taxon>Thiothrix</taxon>
    </lineage>
</organism>
<protein>
    <recommendedName>
        <fullName evidence="3">Lipoprotein</fullName>
    </recommendedName>
</protein>